<comment type="caution">
    <text evidence="2">The sequence shown here is derived from an EMBL/GenBank/DDBJ whole genome shotgun (WGS) entry which is preliminary data.</text>
</comment>
<keyword evidence="3" id="KW-1185">Reference proteome</keyword>
<evidence type="ECO:0000313" key="2">
    <source>
        <dbReference type="EMBL" id="GGB15516.1"/>
    </source>
</evidence>
<reference evidence="2" key="2">
    <citation type="submission" date="2020-09" db="EMBL/GenBank/DDBJ databases">
        <authorList>
            <person name="Sun Q."/>
            <person name="Zhou Y."/>
        </authorList>
    </citation>
    <scope>NUCLEOTIDE SEQUENCE</scope>
    <source>
        <strain evidence="2">CGMCC 1.15085</strain>
    </source>
</reference>
<protein>
    <submittedName>
        <fullName evidence="2">Uncharacterized protein</fullName>
    </submittedName>
</protein>
<name>A0A916SSI0_9MICO</name>
<organism evidence="2 3">
    <name type="scientific">Flexivirga endophytica</name>
    <dbReference type="NCBI Taxonomy" id="1849103"/>
    <lineage>
        <taxon>Bacteria</taxon>
        <taxon>Bacillati</taxon>
        <taxon>Actinomycetota</taxon>
        <taxon>Actinomycetes</taxon>
        <taxon>Micrococcales</taxon>
        <taxon>Dermacoccaceae</taxon>
        <taxon>Flexivirga</taxon>
    </lineage>
</organism>
<feature type="region of interest" description="Disordered" evidence="1">
    <location>
        <begin position="78"/>
        <end position="103"/>
    </location>
</feature>
<dbReference type="Proteomes" id="UP000636793">
    <property type="component" value="Unassembled WGS sequence"/>
</dbReference>
<gene>
    <name evidence="2" type="ORF">GCM10011492_01510</name>
</gene>
<proteinExistence type="predicted"/>
<dbReference type="EMBL" id="BMHI01000001">
    <property type="protein sequence ID" value="GGB15516.1"/>
    <property type="molecule type" value="Genomic_DNA"/>
</dbReference>
<sequence>MKLEDDGGCFSYADFGWPGLVGEFDGKVKYIAQDVLWKEKRPEGRVRRTGLGVGRRGWREAWHGEPLRQILYAAGVPPAGDPGWRRWDPARQPRRPRFTDWHS</sequence>
<dbReference type="AlphaFoldDB" id="A0A916SSI0"/>
<reference evidence="2" key="1">
    <citation type="journal article" date="2014" name="Int. J. Syst. Evol. Microbiol.">
        <title>Complete genome sequence of Corynebacterium casei LMG S-19264T (=DSM 44701T), isolated from a smear-ripened cheese.</title>
        <authorList>
            <consortium name="US DOE Joint Genome Institute (JGI-PGF)"/>
            <person name="Walter F."/>
            <person name="Albersmeier A."/>
            <person name="Kalinowski J."/>
            <person name="Ruckert C."/>
        </authorList>
    </citation>
    <scope>NUCLEOTIDE SEQUENCE</scope>
    <source>
        <strain evidence="2">CGMCC 1.15085</strain>
    </source>
</reference>
<dbReference type="RefSeq" id="WP_188835080.1">
    <property type="nucleotide sequence ID" value="NZ_BMHI01000001.1"/>
</dbReference>
<accession>A0A916SSI0</accession>
<evidence type="ECO:0000256" key="1">
    <source>
        <dbReference type="SAM" id="MobiDB-lite"/>
    </source>
</evidence>
<feature type="compositionally biased region" description="Basic and acidic residues" evidence="1">
    <location>
        <begin position="83"/>
        <end position="103"/>
    </location>
</feature>
<evidence type="ECO:0000313" key="3">
    <source>
        <dbReference type="Proteomes" id="UP000636793"/>
    </source>
</evidence>